<feature type="region of interest" description="Disordered" evidence="1">
    <location>
        <begin position="524"/>
        <end position="543"/>
    </location>
</feature>
<dbReference type="InterPro" id="IPR036928">
    <property type="entry name" value="AS_sf"/>
</dbReference>
<evidence type="ECO:0000256" key="1">
    <source>
        <dbReference type="SAM" id="MobiDB-lite"/>
    </source>
</evidence>
<evidence type="ECO:0000313" key="4">
    <source>
        <dbReference type="Proteomes" id="UP000654482"/>
    </source>
</evidence>
<sequence length="543" mass="58515">MLHLKKNVAVEQTTPTAFSIFISKVAKTNTTPKFQLSEATIVDLNCAFEQGILTAEQLVEQYMNRIKTYDKSGLLPLNSIIQLNPNALEIAQNLDRERQISGARSALHGIPIIVKDNYNTFDLPTTAGSRALARSIPPEDSFIVKKLRSAGAIILAKANMAEFAWTPNQTVSSILGTTRNPYDLSRVPAGSSGGTAAAIAANFGTVGLGTDTGNSIRGPAAHTALVGLRPTMGLTSRNGIVPLFLNRDVGGPMTRTVEDAAIVLNAIAGYDPKDPQTAVIQGVTLPDYTRFLDREGLRGARIGVVENFVNPTGDSVSIDSPDPEVLALMDRAIGTLMCQGATVKSVRLPEFSLSLLKVWTGSNTFAHDMNQYLQALGADAPMKSVEDIIAFGQCDPSVRDLLDSSVEIGDIPPESRGDFLTGEAAREIIRQAIVSVMDAGEYDALIYPTWNRPPRRIGDLSSPTGNNNFQLSPRTGFPEITVPMGFVANGTLPSGLQFFGRPFDEPMLFKLAYAYEKATQHRRPPQGFSALAGEGVESDTEMW</sequence>
<dbReference type="PANTHER" id="PTHR42678">
    <property type="entry name" value="AMIDASE"/>
    <property type="match status" value="1"/>
</dbReference>
<dbReference type="Gene3D" id="3.90.1300.10">
    <property type="entry name" value="Amidase signature (AS) domain"/>
    <property type="match status" value="1"/>
</dbReference>
<name>A0A8J7AM49_9CYAN</name>
<dbReference type="Pfam" id="PF01425">
    <property type="entry name" value="Amidase"/>
    <property type="match status" value="1"/>
</dbReference>
<accession>A0A8J7AM49</accession>
<dbReference type="AlphaFoldDB" id="A0A8J7AM49"/>
<dbReference type="Proteomes" id="UP000654482">
    <property type="component" value="Unassembled WGS sequence"/>
</dbReference>
<feature type="domain" description="Amidase" evidence="2">
    <location>
        <begin position="58"/>
        <end position="508"/>
    </location>
</feature>
<dbReference type="EMBL" id="JADEWZ010000001">
    <property type="protein sequence ID" value="MBE9114363.1"/>
    <property type="molecule type" value="Genomic_DNA"/>
</dbReference>
<dbReference type="SUPFAM" id="SSF75304">
    <property type="entry name" value="Amidase signature (AS) enzymes"/>
    <property type="match status" value="1"/>
</dbReference>
<keyword evidence="4" id="KW-1185">Reference proteome</keyword>
<reference evidence="3" key="1">
    <citation type="submission" date="2020-10" db="EMBL/GenBank/DDBJ databases">
        <authorList>
            <person name="Castelo-Branco R."/>
            <person name="Eusebio N."/>
            <person name="Adriana R."/>
            <person name="Vieira A."/>
            <person name="Brugerolle De Fraissinette N."/>
            <person name="Rezende De Castro R."/>
            <person name="Schneider M.P."/>
            <person name="Vasconcelos V."/>
            <person name="Leao P.N."/>
        </authorList>
    </citation>
    <scope>NUCLEOTIDE SEQUENCE</scope>
    <source>
        <strain evidence="3">LEGE 07157</strain>
    </source>
</reference>
<gene>
    <name evidence="3" type="ORF">IQ249_00480</name>
</gene>
<dbReference type="PANTHER" id="PTHR42678:SF34">
    <property type="entry name" value="OS04G0183300 PROTEIN"/>
    <property type="match status" value="1"/>
</dbReference>
<dbReference type="InterPro" id="IPR023631">
    <property type="entry name" value="Amidase_dom"/>
</dbReference>
<organism evidence="3 4">
    <name type="scientific">Lusitaniella coriacea LEGE 07157</name>
    <dbReference type="NCBI Taxonomy" id="945747"/>
    <lineage>
        <taxon>Bacteria</taxon>
        <taxon>Bacillati</taxon>
        <taxon>Cyanobacteriota</taxon>
        <taxon>Cyanophyceae</taxon>
        <taxon>Spirulinales</taxon>
        <taxon>Lusitaniellaceae</taxon>
        <taxon>Lusitaniella</taxon>
    </lineage>
</organism>
<protein>
    <submittedName>
        <fullName evidence="3">Amidase</fullName>
    </submittedName>
</protein>
<evidence type="ECO:0000259" key="2">
    <source>
        <dbReference type="Pfam" id="PF01425"/>
    </source>
</evidence>
<proteinExistence type="predicted"/>
<evidence type="ECO:0000313" key="3">
    <source>
        <dbReference type="EMBL" id="MBE9114363.1"/>
    </source>
</evidence>
<comment type="caution">
    <text evidence="3">The sequence shown here is derived from an EMBL/GenBank/DDBJ whole genome shotgun (WGS) entry which is preliminary data.</text>
</comment>
<dbReference type="RefSeq" id="WP_194027445.1">
    <property type="nucleotide sequence ID" value="NZ_JADEWZ010000001.1"/>
</dbReference>